<keyword evidence="3 6" id="KW-1133">Transmembrane helix</keyword>
<dbReference type="EMBL" id="KQ085907">
    <property type="protein sequence ID" value="KLO17213.1"/>
    <property type="molecule type" value="Genomic_DNA"/>
</dbReference>
<dbReference type="Proteomes" id="UP000053477">
    <property type="component" value="Unassembled WGS sequence"/>
</dbReference>
<organism evidence="7 8">
    <name type="scientific">Schizopora paradoxa</name>
    <dbReference type="NCBI Taxonomy" id="27342"/>
    <lineage>
        <taxon>Eukaryota</taxon>
        <taxon>Fungi</taxon>
        <taxon>Dikarya</taxon>
        <taxon>Basidiomycota</taxon>
        <taxon>Agaricomycotina</taxon>
        <taxon>Agaricomycetes</taxon>
        <taxon>Hymenochaetales</taxon>
        <taxon>Schizoporaceae</taxon>
        <taxon>Schizopora</taxon>
    </lineage>
</organism>
<evidence type="ECO:0000256" key="3">
    <source>
        <dbReference type="ARBA" id="ARBA00022989"/>
    </source>
</evidence>
<evidence type="ECO:0000256" key="2">
    <source>
        <dbReference type="ARBA" id="ARBA00022692"/>
    </source>
</evidence>
<proteinExistence type="predicted"/>
<dbReference type="PANTHER" id="PTHR21576">
    <property type="entry name" value="UNCHARACTERIZED NODULIN-LIKE PROTEIN"/>
    <property type="match status" value="1"/>
</dbReference>
<feature type="transmembrane region" description="Helical" evidence="6">
    <location>
        <begin position="54"/>
        <end position="75"/>
    </location>
</feature>
<dbReference type="Gene3D" id="1.20.1250.20">
    <property type="entry name" value="MFS general substrate transporter like domains"/>
    <property type="match status" value="1"/>
</dbReference>
<feature type="compositionally biased region" description="Acidic residues" evidence="5">
    <location>
        <begin position="225"/>
        <end position="243"/>
    </location>
</feature>
<dbReference type="AlphaFoldDB" id="A0A0H2S6B3"/>
<keyword evidence="4 6" id="KW-0472">Membrane</keyword>
<dbReference type="OrthoDB" id="410267at2759"/>
<feature type="transmembrane region" description="Helical" evidence="6">
    <location>
        <begin position="192"/>
        <end position="211"/>
    </location>
</feature>
<dbReference type="PANTHER" id="PTHR21576:SF158">
    <property type="entry name" value="RIBOSOMAL RNA-PROCESSING PROTEIN 12-LIKE CONSERVED DOMAIN-CONTAINING PROTEIN"/>
    <property type="match status" value="1"/>
</dbReference>
<dbReference type="GO" id="GO:0022857">
    <property type="term" value="F:transmembrane transporter activity"/>
    <property type="evidence" value="ECO:0007669"/>
    <property type="project" value="InterPro"/>
</dbReference>
<keyword evidence="8" id="KW-1185">Reference proteome</keyword>
<protein>
    <submittedName>
        <fullName evidence="7">MFS general substrate transporter</fullName>
    </submittedName>
</protein>
<feature type="transmembrane region" description="Helical" evidence="6">
    <location>
        <begin position="435"/>
        <end position="456"/>
    </location>
</feature>
<evidence type="ECO:0000256" key="1">
    <source>
        <dbReference type="ARBA" id="ARBA00004141"/>
    </source>
</evidence>
<feature type="transmembrane region" description="Helical" evidence="6">
    <location>
        <begin position="375"/>
        <end position="394"/>
    </location>
</feature>
<feature type="region of interest" description="Disordered" evidence="5">
    <location>
        <begin position="220"/>
        <end position="254"/>
    </location>
</feature>
<evidence type="ECO:0000256" key="5">
    <source>
        <dbReference type="SAM" id="MobiDB-lite"/>
    </source>
</evidence>
<evidence type="ECO:0000256" key="4">
    <source>
        <dbReference type="ARBA" id="ARBA00023136"/>
    </source>
</evidence>
<dbReference type="Pfam" id="PF07690">
    <property type="entry name" value="MFS_1"/>
    <property type="match status" value="1"/>
</dbReference>
<keyword evidence="2 6" id="KW-0812">Transmembrane</keyword>
<feature type="transmembrane region" description="Helical" evidence="6">
    <location>
        <begin position="82"/>
        <end position="102"/>
    </location>
</feature>
<reference evidence="7 8" key="1">
    <citation type="submission" date="2015-04" db="EMBL/GenBank/DDBJ databases">
        <title>Complete genome sequence of Schizopora paradoxa KUC8140, a cosmopolitan wood degrader in East Asia.</title>
        <authorList>
            <consortium name="DOE Joint Genome Institute"/>
            <person name="Min B."/>
            <person name="Park H."/>
            <person name="Jang Y."/>
            <person name="Kim J.-J."/>
            <person name="Kim K.H."/>
            <person name="Pangilinan J."/>
            <person name="Lipzen A."/>
            <person name="Riley R."/>
            <person name="Grigoriev I.V."/>
            <person name="Spatafora J.W."/>
            <person name="Choi I.-G."/>
        </authorList>
    </citation>
    <scope>NUCLEOTIDE SEQUENCE [LARGE SCALE GENOMIC DNA]</scope>
    <source>
        <strain evidence="7 8">KUC8140</strain>
    </source>
</reference>
<dbReference type="InterPro" id="IPR036259">
    <property type="entry name" value="MFS_trans_sf"/>
</dbReference>
<dbReference type="STRING" id="27342.A0A0H2S6B3"/>
<evidence type="ECO:0000256" key="6">
    <source>
        <dbReference type="SAM" id="Phobius"/>
    </source>
</evidence>
<feature type="transmembrane region" description="Helical" evidence="6">
    <location>
        <begin position="153"/>
        <end position="180"/>
    </location>
</feature>
<feature type="transmembrane region" description="Helical" evidence="6">
    <location>
        <begin position="400"/>
        <end position="428"/>
    </location>
</feature>
<sequence>MTSTTARGSGTTLLKRIQLGLTCFSIAANALCAGGIFTFPLMSPALAEHLKLTQPQLTTIVLAGMIGQYPFAAVVGKTIDTYGPWLCSLASAFLFSCGFGLFSHEIARTPDDITAPSQSSFERLTLYYFMAGLGTVFSYFSSLFAASKNFPDYIGIASGTSMALFGLSPLFLSVLASSFFTDPATGLDVTHYAAFVGILAGVVHVIGAINLRTPERKIQSIEVPREDEEAVSDDAEPESDGESEQSPFLHKNNDDNARVGFVPVEDKQSVGDLLRDPHFWLLALIVMFSLGSCEMVISNVGTIVVSLPSSSSASALSTPSEAIATSTQVRLLSLANTVSRLLVGPIADFISPIASHLPCGTLHYPRKHIISRMSFLSGSAILLFITFGWMGIGITGQQQLWLLSIGTGIAYGSVFTVLPSIVSSVWGLSNLGRNFGVLTYAPFIGTPFFSYLYAFISASHASDGVCKGRDCWQVTFAITCGASILSLLSSIYLWKRWKGRM</sequence>
<gene>
    <name evidence="7" type="ORF">SCHPADRAFT_846888</name>
</gene>
<feature type="transmembrane region" description="Helical" evidence="6">
    <location>
        <begin position="476"/>
        <end position="494"/>
    </location>
</feature>
<accession>A0A0H2S6B3</accession>
<name>A0A0H2S6B3_9AGAM</name>
<dbReference type="SUPFAM" id="SSF103473">
    <property type="entry name" value="MFS general substrate transporter"/>
    <property type="match status" value="1"/>
</dbReference>
<dbReference type="InParanoid" id="A0A0H2S6B3"/>
<comment type="subcellular location">
    <subcellularLocation>
        <location evidence="1">Membrane</location>
        <topology evidence="1">Multi-pass membrane protein</topology>
    </subcellularLocation>
</comment>
<feature type="transmembrane region" description="Helical" evidence="6">
    <location>
        <begin position="126"/>
        <end position="146"/>
    </location>
</feature>
<dbReference type="GO" id="GO:0000329">
    <property type="term" value="C:fungal-type vacuole membrane"/>
    <property type="evidence" value="ECO:0007669"/>
    <property type="project" value="TreeGrafter"/>
</dbReference>
<feature type="transmembrane region" description="Helical" evidence="6">
    <location>
        <begin position="21"/>
        <end position="42"/>
    </location>
</feature>
<dbReference type="InterPro" id="IPR011701">
    <property type="entry name" value="MFS"/>
</dbReference>
<evidence type="ECO:0000313" key="8">
    <source>
        <dbReference type="Proteomes" id="UP000053477"/>
    </source>
</evidence>
<evidence type="ECO:0000313" key="7">
    <source>
        <dbReference type="EMBL" id="KLO17213.1"/>
    </source>
</evidence>